<dbReference type="SUPFAM" id="SSF46785">
    <property type="entry name" value="Winged helix' DNA-binding domain"/>
    <property type="match status" value="1"/>
</dbReference>
<dbReference type="RefSeq" id="WP_224609578.1">
    <property type="nucleotide sequence ID" value="NZ_JAIQXV010000011.1"/>
</dbReference>
<dbReference type="Proteomes" id="UP001596317">
    <property type="component" value="Unassembled WGS sequence"/>
</dbReference>
<dbReference type="Pfam" id="PF12840">
    <property type="entry name" value="HTH_20"/>
    <property type="match status" value="1"/>
</dbReference>
<proteinExistence type="predicted"/>
<protein>
    <submittedName>
        <fullName evidence="1">Helix-turn-helix domain-containing protein</fullName>
    </submittedName>
</protein>
<keyword evidence="2" id="KW-1185">Reference proteome</keyword>
<organism evidence="1 2">
    <name type="scientific">Deinococcus multiflagellatus</name>
    <dbReference type="NCBI Taxonomy" id="1656887"/>
    <lineage>
        <taxon>Bacteria</taxon>
        <taxon>Thermotogati</taxon>
        <taxon>Deinococcota</taxon>
        <taxon>Deinococci</taxon>
        <taxon>Deinococcales</taxon>
        <taxon>Deinococcaceae</taxon>
        <taxon>Deinococcus</taxon>
    </lineage>
</organism>
<accession>A0ABW1ZHQ1</accession>
<dbReference type="InterPro" id="IPR036388">
    <property type="entry name" value="WH-like_DNA-bd_sf"/>
</dbReference>
<dbReference type="Gene3D" id="1.10.10.10">
    <property type="entry name" value="Winged helix-like DNA-binding domain superfamily/Winged helix DNA-binding domain"/>
    <property type="match status" value="1"/>
</dbReference>
<dbReference type="CDD" id="cd00090">
    <property type="entry name" value="HTH_ARSR"/>
    <property type="match status" value="1"/>
</dbReference>
<gene>
    <name evidence="1" type="ORF">ACFP90_08130</name>
</gene>
<evidence type="ECO:0000313" key="1">
    <source>
        <dbReference type="EMBL" id="MFC6660328.1"/>
    </source>
</evidence>
<evidence type="ECO:0000313" key="2">
    <source>
        <dbReference type="Proteomes" id="UP001596317"/>
    </source>
</evidence>
<name>A0ABW1ZHQ1_9DEIO</name>
<dbReference type="InterPro" id="IPR036390">
    <property type="entry name" value="WH_DNA-bd_sf"/>
</dbReference>
<comment type="caution">
    <text evidence="1">The sequence shown here is derived from an EMBL/GenBank/DDBJ whole genome shotgun (WGS) entry which is preliminary data.</text>
</comment>
<dbReference type="EMBL" id="JBHSWB010000001">
    <property type="protein sequence ID" value="MFC6660328.1"/>
    <property type="molecule type" value="Genomic_DNA"/>
</dbReference>
<sequence>MSDTPPLTVQTPEQALALLDPQTLSLLGAFAEPMTPSEAARSLGQPANRVTYHVRRLLSLGLLETAQTVGKRARYQVVAVTFVVPYRLTAAADVSEMFTPLFREVSGRFAQAARDRAQELSEERLEGAITLRLGHHQPLHMDPPPAALIRYALNANVRTFDLNAEDYAALQAELGELLERYAARATTSGERRPCTAVAITFPGALFEAAPEAGA</sequence>
<reference evidence="2" key="1">
    <citation type="journal article" date="2019" name="Int. J. Syst. Evol. Microbiol.">
        <title>The Global Catalogue of Microorganisms (GCM) 10K type strain sequencing project: providing services to taxonomists for standard genome sequencing and annotation.</title>
        <authorList>
            <consortium name="The Broad Institute Genomics Platform"/>
            <consortium name="The Broad Institute Genome Sequencing Center for Infectious Disease"/>
            <person name="Wu L."/>
            <person name="Ma J."/>
        </authorList>
    </citation>
    <scope>NUCLEOTIDE SEQUENCE [LARGE SCALE GENOMIC DNA]</scope>
    <source>
        <strain evidence="2">CCUG 63830</strain>
    </source>
</reference>
<dbReference type="InterPro" id="IPR011991">
    <property type="entry name" value="ArsR-like_HTH"/>
</dbReference>